<accession>A0A9Q3J6B3</accession>
<dbReference type="EMBL" id="AVOT02063307">
    <property type="protein sequence ID" value="MBW0556060.1"/>
    <property type="molecule type" value="Genomic_DNA"/>
</dbReference>
<evidence type="ECO:0000313" key="3">
    <source>
        <dbReference type="Proteomes" id="UP000765509"/>
    </source>
</evidence>
<proteinExistence type="predicted"/>
<name>A0A9Q3J6B3_9BASI</name>
<feature type="compositionally biased region" description="Polar residues" evidence="1">
    <location>
        <begin position="13"/>
        <end position="24"/>
    </location>
</feature>
<organism evidence="2 3">
    <name type="scientific">Austropuccinia psidii MF-1</name>
    <dbReference type="NCBI Taxonomy" id="1389203"/>
    <lineage>
        <taxon>Eukaryota</taxon>
        <taxon>Fungi</taxon>
        <taxon>Dikarya</taxon>
        <taxon>Basidiomycota</taxon>
        <taxon>Pucciniomycotina</taxon>
        <taxon>Pucciniomycetes</taxon>
        <taxon>Pucciniales</taxon>
        <taxon>Sphaerophragmiaceae</taxon>
        <taxon>Austropuccinia</taxon>
    </lineage>
</organism>
<feature type="compositionally biased region" description="Basic and acidic residues" evidence="1">
    <location>
        <begin position="1"/>
        <end position="12"/>
    </location>
</feature>
<evidence type="ECO:0000313" key="2">
    <source>
        <dbReference type="EMBL" id="MBW0556060.1"/>
    </source>
</evidence>
<keyword evidence="3" id="KW-1185">Reference proteome</keyword>
<reference evidence="2" key="1">
    <citation type="submission" date="2021-03" db="EMBL/GenBank/DDBJ databases">
        <title>Draft genome sequence of rust myrtle Austropuccinia psidii MF-1, a brazilian biotype.</title>
        <authorList>
            <person name="Quecine M.C."/>
            <person name="Pachon D.M.R."/>
            <person name="Bonatelli M.L."/>
            <person name="Correr F.H."/>
            <person name="Franceschini L.M."/>
            <person name="Leite T.F."/>
            <person name="Margarido G.R.A."/>
            <person name="Almeida C.A."/>
            <person name="Ferrarezi J.A."/>
            <person name="Labate C.A."/>
        </authorList>
    </citation>
    <scope>NUCLEOTIDE SEQUENCE</scope>
    <source>
        <strain evidence="2">MF-1</strain>
    </source>
</reference>
<dbReference type="Proteomes" id="UP000765509">
    <property type="component" value="Unassembled WGS sequence"/>
</dbReference>
<gene>
    <name evidence="2" type="ORF">O181_095775</name>
</gene>
<feature type="region of interest" description="Disordered" evidence="1">
    <location>
        <begin position="1"/>
        <end position="91"/>
    </location>
</feature>
<evidence type="ECO:0000256" key="1">
    <source>
        <dbReference type="SAM" id="MobiDB-lite"/>
    </source>
</evidence>
<protein>
    <submittedName>
        <fullName evidence="2">Uncharacterized protein</fullName>
    </submittedName>
</protein>
<dbReference type="AlphaFoldDB" id="A0A9Q3J6B3"/>
<comment type="caution">
    <text evidence="2">The sequence shown here is derived from an EMBL/GenBank/DDBJ whole genome shotgun (WGS) entry which is preliminary data.</text>
</comment>
<feature type="compositionally biased region" description="Polar residues" evidence="1">
    <location>
        <begin position="35"/>
        <end position="44"/>
    </location>
</feature>
<sequence length="123" mass="14500">MPDNDSHERNEQQNHQVIASSNNLLHVRDEFDLPVQSQTSQTQESKLSKKSSAALRNEKQKRKRRTKKELEHDKRHHIIKKSGNNKNPPFIQSDFEHICSYLEDEENYHGESSQLIKHITLNF</sequence>